<dbReference type="PROSITE" id="PS51225">
    <property type="entry name" value="MARVEL"/>
    <property type="match status" value="1"/>
</dbReference>
<feature type="transmembrane region" description="Helical" evidence="6">
    <location>
        <begin position="40"/>
        <end position="60"/>
    </location>
</feature>
<evidence type="ECO:0000313" key="9">
    <source>
        <dbReference type="Proteomes" id="UP000030693"/>
    </source>
</evidence>
<protein>
    <recommendedName>
        <fullName evidence="7">MARVEL domain-containing protein</fullName>
    </recommendedName>
</protein>
<dbReference type="GeneID" id="20524774"/>
<feature type="transmembrane region" description="Helical" evidence="6">
    <location>
        <begin position="131"/>
        <end position="154"/>
    </location>
</feature>
<evidence type="ECO:0000256" key="5">
    <source>
        <dbReference type="SAM" id="MobiDB-lite"/>
    </source>
</evidence>
<dbReference type="Pfam" id="PF01284">
    <property type="entry name" value="MARVEL"/>
    <property type="match status" value="1"/>
</dbReference>
<dbReference type="InterPro" id="IPR008253">
    <property type="entry name" value="Marvel"/>
</dbReference>
<organism evidence="8">
    <name type="scientific">Fonticula alba</name>
    <name type="common">Slime mold</name>
    <dbReference type="NCBI Taxonomy" id="691883"/>
    <lineage>
        <taxon>Eukaryota</taxon>
        <taxon>Rotosphaerida</taxon>
        <taxon>Fonticulaceae</taxon>
        <taxon>Fonticula</taxon>
    </lineage>
</organism>
<feature type="region of interest" description="Disordered" evidence="5">
    <location>
        <begin position="1"/>
        <end position="23"/>
    </location>
</feature>
<gene>
    <name evidence="8" type="ORF">H696_00049</name>
</gene>
<dbReference type="PANTHER" id="PTHR22776:SF49">
    <property type="entry name" value="MARVEL DOMAIN-CONTAINING PROTEIN"/>
    <property type="match status" value="1"/>
</dbReference>
<evidence type="ECO:0000256" key="4">
    <source>
        <dbReference type="ARBA" id="ARBA00023136"/>
    </source>
</evidence>
<accession>A0A058ZG74</accession>
<sequence>MSDNSYPPPADTKQDAPPASGGGNTSVSVSVSAVFSLRGLLRMALFSCALIGVILCGHGFGAGGWYTFVAVCSLLFCLYFIIHYAFLGSLYPSSFAAFCPSIEFWFDSTWTVFWLIAAIVVFVDYHHFGRLIAAGVFGLVCAGLHGVLAIMMCAHARCNGAITITV</sequence>
<feature type="compositionally biased region" description="Pro residues" evidence="5">
    <location>
        <begin position="1"/>
        <end position="10"/>
    </location>
</feature>
<evidence type="ECO:0000256" key="1">
    <source>
        <dbReference type="ARBA" id="ARBA00004141"/>
    </source>
</evidence>
<proteinExistence type="predicted"/>
<name>A0A058ZG74_FONAL</name>
<evidence type="ECO:0000313" key="8">
    <source>
        <dbReference type="EMBL" id="KCV72457.1"/>
    </source>
</evidence>
<evidence type="ECO:0000259" key="7">
    <source>
        <dbReference type="PROSITE" id="PS51225"/>
    </source>
</evidence>
<feature type="transmembrane region" description="Helical" evidence="6">
    <location>
        <begin position="66"/>
        <end position="92"/>
    </location>
</feature>
<evidence type="ECO:0000256" key="3">
    <source>
        <dbReference type="ARBA" id="ARBA00022989"/>
    </source>
</evidence>
<evidence type="ECO:0000256" key="6">
    <source>
        <dbReference type="SAM" id="Phobius"/>
    </source>
</evidence>
<comment type="subcellular location">
    <subcellularLocation>
        <location evidence="1">Membrane</location>
        <topology evidence="1">Multi-pass membrane protein</topology>
    </subcellularLocation>
</comment>
<keyword evidence="2 6" id="KW-0812">Transmembrane</keyword>
<keyword evidence="9" id="KW-1185">Reference proteome</keyword>
<keyword evidence="3 6" id="KW-1133">Transmembrane helix</keyword>
<reference evidence="8" key="1">
    <citation type="submission" date="2013-04" db="EMBL/GenBank/DDBJ databases">
        <title>The Genome Sequence of Fonticula alba ATCC 38817.</title>
        <authorList>
            <consortium name="The Broad Institute Genomics Platform"/>
            <person name="Russ C."/>
            <person name="Cuomo C."/>
            <person name="Burger G."/>
            <person name="Gray M.W."/>
            <person name="Holland P.W.H."/>
            <person name="King N."/>
            <person name="Lang F.B.F."/>
            <person name="Roger A.J."/>
            <person name="Ruiz-Trillo I."/>
            <person name="Brown M."/>
            <person name="Walker B."/>
            <person name="Young S."/>
            <person name="Zeng Q."/>
            <person name="Gargeya S."/>
            <person name="Fitzgerald M."/>
            <person name="Haas B."/>
            <person name="Abouelleil A."/>
            <person name="Allen A.W."/>
            <person name="Alvarado L."/>
            <person name="Arachchi H.M."/>
            <person name="Berlin A.M."/>
            <person name="Chapman S.B."/>
            <person name="Gainer-Dewar J."/>
            <person name="Goldberg J."/>
            <person name="Griggs A."/>
            <person name="Gujja S."/>
            <person name="Hansen M."/>
            <person name="Howarth C."/>
            <person name="Imamovic A."/>
            <person name="Ireland A."/>
            <person name="Larimer J."/>
            <person name="McCowan C."/>
            <person name="Murphy C."/>
            <person name="Pearson M."/>
            <person name="Poon T.W."/>
            <person name="Priest M."/>
            <person name="Roberts A."/>
            <person name="Saif S."/>
            <person name="Shea T."/>
            <person name="Sisk P."/>
            <person name="Sykes S."/>
            <person name="Wortman J."/>
            <person name="Nusbaum C."/>
            <person name="Birren B."/>
        </authorList>
    </citation>
    <scope>NUCLEOTIDE SEQUENCE [LARGE SCALE GENOMIC DNA]</scope>
    <source>
        <strain evidence="8">ATCC 38817</strain>
    </source>
</reference>
<dbReference type="InterPro" id="IPR050578">
    <property type="entry name" value="MARVEL-CKLF_proteins"/>
</dbReference>
<dbReference type="AlphaFoldDB" id="A0A058ZG74"/>
<keyword evidence="4 6" id="KW-0472">Membrane</keyword>
<dbReference type="GO" id="GO:0016020">
    <property type="term" value="C:membrane"/>
    <property type="evidence" value="ECO:0007669"/>
    <property type="project" value="UniProtKB-SubCell"/>
</dbReference>
<feature type="transmembrane region" description="Helical" evidence="6">
    <location>
        <begin position="104"/>
        <end position="125"/>
    </location>
</feature>
<dbReference type="RefSeq" id="XP_009492158.1">
    <property type="nucleotide sequence ID" value="XM_009493883.1"/>
</dbReference>
<feature type="domain" description="MARVEL" evidence="7">
    <location>
        <begin position="33"/>
        <end position="157"/>
    </location>
</feature>
<dbReference type="EMBL" id="KB932201">
    <property type="protein sequence ID" value="KCV72457.1"/>
    <property type="molecule type" value="Genomic_DNA"/>
</dbReference>
<evidence type="ECO:0000256" key="2">
    <source>
        <dbReference type="ARBA" id="ARBA00022692"/>
    </source>
</evidence>
<dbReference type="PANTHER" id="PTHR22776">
    <property type="entry name" value="MARVEL-CONTAINING POTENTIAL LIPID RAFT-ASSOCIATED PROTEIN"/>
    <property type="match status" value="1"/>
</dbReference>
<dbReference type="Proteomes" id="UP000030693">
    <property type="component" value="Unassembled WGS sequence"/>
</dbReference>